<comment type="similarity">
    <text evidence="1">Belongs to the peptidase C15 family.</text>
</comment>
<protein>
    <recommendedName>
        <fullName evidence="7">Peptidase C15, pyroglutamyl peptidase I-like protein</fullName>
    </recommendedName>
</protein>
<dbReference type="EMBL" id="KZ110592">
    <property type="protein sequence ID" value="OSX66367.1"/>
    <property type="molecule type" value="Genomic_DNA"/>
</dbReference>
<evidence type="ECO:0000256" key="4">
    <source>
        <dbReference type="ARBA" id="ARBA00022807"/>
    </source>
</evidence>
<evidence type="ECO:0000313" key="5">
    <source>
        <dbReference type="EMBL" id="OSX66367.1"/>
    </source>
</evidence>
<dbReference type="RefSeq" id="XP_024343161.1">
    <property type="nucleotide sequence ID" value="XM_024480333.1"/>
</dbReference>
<keyword evidence="3" id="KW-0378">Hydrolase</keyword>
<evidence type="ECO:0000256" key="1">
    <source>
        <dbReference type="ARBA" id="ARBA00006641"/>
    </source>
</evidence>
<evidence type="ECO:0000256" key="3">
    <source>
        <dbReference type="ARBA" id="ARBA00022801"/>
    </source>
</evidence>
<dbReference type="PANTHER" id="PTHR23402">
    <property type="entry name" value="PROTEASE FAMILY C15 PYROGLUTAMYL-PEPTIDASE I-RELATED"/>
    <property type="match status" value="1"/>
</dbReference>
<evidence type="ECO:0008006" key="7">
    <source>
        <dbReference type="Google" id="ProtNLM"/>
    </source>
</evidence>
<keyword evidence="2" id="KW-0645">Protease</keyword>
<sequence length="249" mass="27023">MPVPTKQRDLIDPSALRVLITGYGPFRGFPVNPSWLAVKPLHNRTIHSLNAHPRPVHITALQLPTSYAAVLAAAPGIHARPPALPKSLDPSCVPAPPPRGGYDLVLHVGVAGPGAMRVEQRGRKHGYNSPDADDELCPVALDGAPPVRGFGKGYEEFPDEMYTPVDCAKLIEYLKDMGISDVVPSSNAGLYLCEFITYGSLAEAERAAAQGKKETPVLFMHIPPVEQPLSTEYCTEALRRSISWICSQW</sequence>
<evidence type="ECO:0000256" key="2">
    <source>
        <dbReference type="ARBA" id="ARBA00022670"/>
    </source>
</evidence>
<proteinExistence type="inferred from homology"/>
<name>A0A1X6NCK1_9APHY</name>
<dbReference type="Gene3D" id="3.40.630.20">
    <property type="entry name" value="Peptidase C15, pyroglutamyl peptidase I-like"/>
    <property type="match status" value="1"/>
</dbReference>
<reference evidence="5 6" key="1">
    <citation type="submission" date="2017-04" db="EMBL/GenBank/DDBJ databases">
        <title>Genome Sequence of the Model Brown-Rot Fungus Postia placenta SB12.</title>
        <authorList>
            <consortium name="DOE Joint Genome Institute"/>
            <person name="Gaskell J."/>
            <person name="Kersten P."/>
            <person name="Larrondo L.F."/>
            <person name="Canessa P."/>
            <person name="Martinez D."/>
            <person name="Hibbett D."/>
            <person name="Schmoll M."/>
            <person name="Kubicek C.P."/>
            <person name="Martinez A.T."/>
            <person name="Yadav J."/>
            <person name="Master E."/>
            <person name="Magnuson J.K."/>
            <person name="James T."/>
            <person name="Yaver D."/>
            <person name="Berka R."/>
            <person name="Labutti K."/>
            <person name="Lipzen A."/>
            <person name="Aerts A."/>
            <person name="Barry K."/>
            <person name="Henrissat B."/>
            <person name="Blanchette R."/>
            <person name="Grigoriev I."/>
            <person name="Cullen D."/>
        </authorList>
    </citation>
    <scope>NUCLEOTIDE SEQUENCE [LARGE SCALE GENOMIC DNA]</scope>
    <source>
        <strain evidence="5 6">MAD-698-R-SB12</strain>
    </source>
</reference>
<dbReference type="Pfam" id="PF01470">
    <property type="entry name" value="Peptidase_C15"/>
    <property type="match status" value="1"/>
</dbReference>
<keyword evidence="4" id="KW-0788">Thiol protease</keyword>
<dbReference type="InterPro" id="IPR036440">
    <property type="entry name" value="Peptidase_C15-like_sf"/>
</dbReference>
<dbReference type="GO" id="GO:0008234">
    <property type="term" value="F:cysteine-type peptidase activity"/>
    <property type="evidence" value="ECO:0007669"/>
    <property type="project" value="UniProtKB-KW"/>
</dbReference>
<keyword evidence="6" id="KW-1185">Reference proteome</keyword>
<dbReference type="OrthoDB" id="407146at2759"/>
<evidence type="ECO:0000313" key="6">
    <source>
        <dbReference type="Proteomes" id="UP000194127"/>
    </source>
</evidence>
<dbReference type="SUPFAM" id="SSF53182">
    <property type="entry name" value="Pyrrolidone carboxyl peptidase (pyroglutamate aminopeptidase)"/>
    <property type="match status" value="1"/>
</dbReference>
<dbReference type="AlphaFoldDB" id="A0A1X6NCK1"/>
<dbReference type="Proteomes" id="UP000194127">
    <property type="component" value="Unassembled WGS sequence"/>
</dbReference>
<dbReference type="PANTHER" id="PTHR23402:SF1">
    <property type="entry name" value="PYROGLUTAMYL-PEPTIDASE I"/>
    <property type="match status" value="1"/>
</dbReference>
<dbReference type="InterPro" id="IPR016125">
    <property type="entry name" value="Peptidase_C15-like"/>
</dbReference>
<organism evidence="5 6">
    <name type="scientific">Postia placenta MAD-698-R-SB12</name>
    <dbReference type="NCBI Taxonomy" id="670580"/>
    <lineage>
        <taxon>Eukaryota</taxon>
        <taxon>Fungi</taxon>
        <taxon>Dikarya</taxon>
        <taxon>Basidiomycota</taxon>
        <taxon>Agaricomycotina</taxon>
        <taxon>Agaricomycetes</taxon>
        <taxon>Polyporales</taxon>
        <taxon>Adustoporiaceae</taxon>
        <taxon>Rhodonia</taxon>
    </lineage>
</organism>
<dbReference type="GO" id="GO:0006508">
    <property type="term" value="P:proteolysis"/>
    <property type="evidence" value="ECO:0007669"/>
    <property type="project" value="UniProtKB-KW"/>
</dbReference>
<gene>
    <name evidence="5" type="ORF">POSPLADRAFT_1053018</name>
</gene>
<accession>A0A1X6NCK1</accession>
<dbReference type="GeneID" id="36325283"/>